<reference evidence="1 2" key="1">
    <citation type="journal article" date="2018" name="Int. J. Syst. Evol. Microbiol.">
        <title>Zhouia spongiae sp. nov., isolated from a marine sponge.</title>
        <authorList>
            <person name="Zhuang L."/>
            <person name="Lin B."/>
            <person name="Qin F."/>
            <person name="Luo L."/>
        </authorList>
    </citation>
    <scope>NUCLEOTIDE SEQUENCE [LARGE SCALE GENOMIC DNA]</scope>
    <source>
        <strain evidence="1 2">HN-Y44</strain>
    </source>
</reference>
<dbReference type="Proteomes" id="UP000829476">
    <property type="component" value="Chromosome"/>
</dbReference>
<sequence length="184" mass="21476">MNKNLVIVLISYLLMVSCGDGKRNQEANEVVEKEATRQKTVPEVTNVDDAVSEQLAEWNEWTVFNEEMLKFQKLRADNLSLSLDELIRLMKELDTSEFPEKINIPAIKSRLLVLRTFIYKARSISDDPGIYEELNDLQIKVVTAYNELKSQIKETYREKEYEKVLRTIDSIDNEIEQNKDDQNN</sequence>
<protein>
    <recommendedName>
        <fullName evidence="3">Lipoprotein</fullName>
    </recommendedName>
</protein>
<accession>A0ABY3YQY2</accession>
<proteinExistence type="predicted"/>
<gene>
    <name evidence="1" type="ORF">MQE36_06900</name>
</gene>
<organism evidence="1 2">
    <name type="scientific">Zhouia spongiae</name>
    <dbReference type="NCBI Taxonomy" id="2202721"/>
    <lineage>
        <taxon>Bacteria</taxon>
        <taxon>Pseudomonadati</taxon>
        <taxon>Bacteroidota</taxon>
        <taxon>Flavobacteriia</taxon>
        <taxon>Flavobacteriales</taxon>
        <taxon>Flavobacteriaceae</taxon>
        <taxon>Zhouia</taxon>
    </lineage>
</organism>
<dbReference type="PROSITE" id="PS51257">
    <property type="entry name" value="PROKAR_LIPOPROTEIN"/>
    <property type="match status" value="1"/>
</dbReference>
<evidence type="ECO:0008006" key="3">
    <source>
        <dbReference type="Google" id="ProtNLM"/>
    </source>
</evidence>
<dbReference type="RefSeq" id="WP_242938431.1">
    <property type="nucleotide sequence ID" value="NZ_CP094326.1"/>
</dbReference>
<evidence type="ECO:0000313" key="2">
    <source>
        <dbReference type="Proteomes" id="UP000829476"/>
    </source>
</evidence>
<dbReference type="EMBL" id="CP094326">
    <property type="protein sequence ID" value="UNZ00064.1"/>
    <property type="molecule type" value="Genomic_DNA"/>
</dbReference>
<name>A0ABY3YQY2_9FLAO</name>
<evidence type="ECO:0000313" key="1">
    <source>
        <dbReference type="EMBL" id="UNZ00064.1"/>
    </source>
</evidence>
<keyword evidence="2" id="KW-1185">Reference proteome</keyword>